<dbReference type="Proteomes" id="UP001642406">
    <property type="component" value="Unassembled WGS sequence"/>
</dbReference>
<dbReference type="InterPro" id="IPR003604">
    <property type="entry name" value="Matrin/U1-like-C_Znf_C2H2"/>
</dbReference>
<dbReference type="PROSITE" id="PS50157">
    <property type="entry name" value="ZINC_FINGER_C2H2_2"/>
    <property type="match status" value="1"/>
</dbReference>
<organism evidence="5 6">
    <name type="scientific">Sporothrix bragantina</name>
    <dbReference type="NCBI Taxonomy" id="671064"/>
    <lineage>
        <taxon>Eukaryota</taxon>
        <taxon>Fungi</taxon>
        <taxon>Dikarya</taxon>
        <taxon>Ascomycota</taxon>
        <taxon>Pezizomycotina</taxon>
        <taxon>Sordariomycetes</taxon>
        <taxon>Sordariomycetidae</taxon>
        <taxon>Ophiostomatales</taxon>
        <taxon>Ophiostomataceae</taxon>
        <taxon>Sporothrix</taxon>
    </lineage>
</organism>
<proteinExistence type="predicted"/>
<keyword evidence="1 2" id="KW-0863">Zinc-finger</keyword>
<sequence length="175" mass="19928">MSEEQLEKYNAARRDHYRVMGNRNSQTFRARLRVELGDEEYKRRVTKTKMRWTALNHERSLELRRNSCNAAIAANKFPCAVCKISLQSRLALDKHLKSKAHAEQERLSKGGKPKKPSEAALTARSIVARNRELALHSCKVCDKSFNNRGHLKKHLKSKKHAKRELALLAAAAASS</sequence>
<gene>
    <name evidence="5" type="ORF">SBRCBS47491_000804</name>
</gene>
<dbReference type="SUPFAM" id="SSF57667">
    <property type="entry name" value="beta-beta-alpha zinc fingers"/>
    <property type="match status" value="2"/>
</dbReference>
<protein>
    <recommendedName>
        <fullName evidence="4">C2H2-type domain-containing protein</fullName>
    </recommendedName>
</protein>
<keyword evidence="6" id="KW-1185">Reference proteome</keyword>
<name>A0ABP0ATC3_9PEZI</name>
<evidence type="ECO:0000256" key="1">
    <source>
        <dbReference type="ARBA" id="ARBA00022771"/>
    </source>
</evidence>
<keyword evidence="1 2" id="KW-0479">Metal-binding</keyword>
<dbReference type="InterPro" id="IPR013087">
    <property type="entry name" value="Znf_C2H2_type"/>
</dbReference>
<reference evidence="5 6" key="1">
    <citation type="submission" date="2024-01" db="EMBL/GenBank/DDBJ databases">
        <authorList>
            <person name="Allen C."/>
            <person name="Tagirdzhanova G."/>
        </authorList>
    </citation>
    <scope>NUCLEOTIDE SEQUENCE [LARGE SCALE GENOMIC DNA]</scope>
</reference>
<feature type="compositionally biased region" description="Basic and acidic residues" evidence="3">
    <location>
        <begin position="97"/>
        <end position="108"/>
    </location>
</feature>
<dbReference type="InterPro" id="IPR036236">
    <property type="entry name" value="Znf_C2H2_sf"/>
</dbReference>
<feature type="domain" description="C2H2-type" evidence="4">
    <location>
        <begin position="136"/>
        <end position="165"/>
    </location>
</feature>
<evidence type="ECO:0000256" key="3">
    <source>
        <dbReference type="SAM" id="MobiDB-lite"/>
    </source>
</evidence>
<evidence type="ECO:0000259" key="4">
    <source>
        <dbReference type="PROSITE" id="PS50157"/>
    </source>
</evidence>
<evidence type="ECO:0000313" key="6">
    <source>
        <dbReference type="Proteomes" id="UP001642406"/>
    </source>
</evidence>
<dbReference type="PROSITE" id="PS00028">
    <property type="entry name" value="ZINC_FINGER_C2H2_1"/>
    <property type="match status" value="2"/>
</dbReference>
<accession>A0ABP0ATC3</accession>
<evidence type="ECO:0000313" key="5">
    <source>
        <dbReference type="EMBL" id="CAK7210498.1"/>
    </source>
</evidence>
<dbReference type="SMART" id="SM00451">
    <property type="entry name" value="ZnF_U1"/>
    <property type="match status" value="2"/>
</dbReference>
<dbReference type="Pfam" id="PF12874">
    <property type="entry name" value="zf-met"/>
    <property type="match status" value="2"/>
</dbReference>
<evidence type="ECO:0000256" key="2">
    <source>
        <dbReference type="PROSITE-ProRule" id="PRU00042"/>
    </source>
</evidence>
<dbReference type="SMART" id="SM00355">
    <property type="entry name" value="ZnF_C2H2"/>
    <property type="match status" value="2"/>
</dbReference>
<comment type="caution">
    <text evidence="5">The sequence shown here is derived from an EMBL/GenBank/DDBJ whole genome shotgun (WGS) entry which is preliminary data.</text>
</comment>
<dbReference type="EMBL" id="CAWUHC010000004">
    <property type="protein sequence ID" value="CAK7210498.1"/>
    <property type="molecule type" value="Genomic_DNA"/>
</dbReference>
<keyword evidence="1 2" id="KW-0862">Zinc</keyword>
<dbReference type="Gene3D" id="3.30.160.60">
    <property type="entry name" value="Classic Zinc Finger"/>
    <property type="match status" value="2"/>
</dbReference>
<feature type="region of interest" description="Disordered" evidence="3">
    <location>
        <begin position="97"/>
        <end position="120"/>
    </location>
</feature>